<evidence type="ECO:0000256" key="8">
    <source>
        <dbReference type="HAMAP-Rule" id="MF_01818"/>
    </source>
</evidence>
<dbReference type="InterPro" id="IPR013471">
    <property type="entry name" value="RNase_Z/BN"/>
</dbReference>
<dbReference type="AlphaFoldDB" id="A0A9D9DYD6"/>
<dbReference type="HAMAP" id="MF_01818">
    <property type="entry name" value="RNase_Z_BN"/>
    <property type="match status" value="1"/>
</dbReference>
<reference evidence="9" key="1">
    <citation type="submission" date="2020-10" db="EMBL/GenBank/DDBJ databases">
        <authorList>
            <person name="Gilroy R."/>
        </authorList>
    </citation>
    <scope>NUCLEOTIDE SEQUENCE</scope>
    <source>
        <strain evidence="9">F6-4510</strain>
    </source>
</reference>
<comment type="catalytic activity">
    <reaction evidence="8">
        <text>Endonucleolytic cleavage of RNA, removing extra 3' nucleotides from tRNA precursor, generating 3' termini of tRNAs. A 3'-hydroxy group is left at the tRNA terminus and a 5'-phosphoryl group is left at the trailer molecule.</text>
        <dbReference type="EC" id="3.1.26.11"/>
    </reaction>
</comment>
<keyword evidence="5 8" id="KW-0255">Endonuclease</keyword>
<accession>A0A9D9DYD6</accession>
<sequence>MLDIALLGTGGMMPMPSRFLTAMMGRLNGRLLLIDCGEGTQVTLKTLGWGFKAIDVICFTHYHADHISGLPGMLLTIGNSGRIEPLTLIGPTGLKKIVEGIMCIAPEIPFPIEYIEIDESTKEPICINGFCINGLVVDHTIKCIAYRIDIKRKGRFDIKKAEKLNIPRKMWSVLQKEGKVYIDGNIITDSMVMGEERKGISVSYCTDSRPVRTIPEFIKNSDLFICEGMYGENEKKQKAVENKHMLFSEAGKLASLGNVKELWLTHFSPSLSEPSLFVDNAKCIFENTIVGQDRMCKTLYFEDK</sequence>
<reference evidence="9" key="2">
    <citation type="journal article" date="2021" name="PeerJ">
        <title>Extensive microbial diversity within the chicken gut microbiome revealed by metagenomics and culture.</title>
        <authorList>
            <person name="Gilroy R."/>
            <person name="Ravi A."/>
            <person name="Getino M."/>
            <person name="Pursley I."/>
            <person name="Horton D.L."/>
            <person name="Alikhan N.F."/>
            <person name="Baker D."/>
            <person name="Gharbi K."/>
            <person name="Hall N."/>
            <person name="Watson M."/>
            <person name="Adriaenssens E.M."/>
            <person name="Foster-Nyarko E."/>
            <person name="Jarju S."/>
            <person name="Secka A."/>
            <person name="Antonio M."/>
            <person name="Oren A."/>
            <person name="Chaudhuri R.R."/>
            <person name="La Ragione R."/>
            <person name="Hildebrand F."/>
            <person name="Pallen M.J."/>
        </authorList>
    </citation>
    <scope>NUCLEOTIDE SEQUENCE</scope>
    <source>
        <strain evidence="9">F6-4510</strain>
    </source>
</reference>
<dbReference type="NCBIfam" id="TIGR02651">
    <property type="entry name" value="RNase_Z"/>
    <property type="match status" value="1"/>
</dbReference>
<feature type="binding site" evidence="8">
    <location>
        <position position="266"/>
    </location>
    <ligand>
        <name>Zn(2+)</name>
        <dbReference type="ChEBI" id="CHEBI:29105"/>
        <label>2</label>
        <note>catalytic</note>
    </ligand>
</feature>
<feature type="binding site" evidence="8">
    <location>
        <position position="207"/>
    </location>
    <ligand>
        <name>Zn(2+)</name>
        <dbReference type="ChEBI" id="CHEBI:29105"/>
        <label>2</label>
        <note>catalytic</note>
    </ligand>
</feature>
<evidence type="ECO:0000256" key="6">
    <source>
        <dbReference type="ARBA" id="ARBA00022801"/>
    </source>
</evidence>
<protein>
    <recommendedName>
        <fullName evidence="8">Ribonuclease Z</fullName>
        <shortName evidence="8">RNase Z</shortName>
        <ecNumber evidence="8">3.1.26.11</ecNumber>
    </recommendedName>
    <alternativeName>
        <fullName evidence="8">tRNA 3 endonuclease</fullName>
    </alternativeName>
    <alternativeName>
        <fullName evidence="8">tRNase Z</fullName>
    </alternativeName>
</protein>
<dbReference type="GO" id="GO:0008270">
    <property type="term" value="F:zinc ion binding"/>
    <property type="evidence" value="ECO:0007669"/>
    <property type="project" value="UniProtKB-UniRule"/>
</dbReference>
<feature type="binding site" evidence="8">
    <location>
        <position position="65"/>
    </location>
    <ligand>
        <name>Zn(2+)</name>
        <dbReference type="ChEBI" id="CHEBI:29105"/>
        <label>2</label>
        <note>catalytic</note>
    </ligand>
</feature>
<keyword evidence="7 8" id="KW-0862">Zinc</keyword>
<feature type="binding site" evidence="8">
    <location>
        <position position="61"/>
    </location>
    <ligand>
        <name>Zn(2+)</name>
        <dbReference type="ChEBI" id="CHEBI:29105"/>
        <label>1</label>
        <note>catalytic</note>
    </ligand>
</feature>
<dbReference type="SUPFAM" id="SSF56281">
    <property type="entry name" value="Metallo-hydrolase/oxidoreductase"/>
    <property type="match status" value="1"/>
</dbReference>
<organism evidence="9 10">
    <name type="scientific">Candidatus Fimicola merdigallinarum</name>
    <dbReference type="NCBI Taxonomy" id="2840819"/>
    <lineage>
        <taxon>Bacteria</taxon>
        <taxon>Bacillati</taxon>
        <taxon>Bacillota</taxon>
        <taxon>Clostridia</taxon>
        <taxon>Lachnospirales</taxon>
        <taxon>Lachnospiraceae</taxon>
        <taxon>Lachnospiraceae incertae sedis</taxon>
        <taxon>Candidatus Fimicola</taxon>
    </lineage>
</organism>
<dbReference type="PANTHER" id="PTHR46018">
    <property type="entry name" value="ZINC PHOSPHODIESTERASE ELAC PROTEIN 1"/>
    <property type="match status" value="1"/>
</dbReference>
<feature type="binding site" evidence="8">
    <location>
        <position position="139"/>
    </location>
    <ligand>
        <name>Zn(2+)</name>
        <dbReference type="ChEBI" id="CHEBI:29105"/>
        <label>1</label>
        <note>catalytic</note>
    </ligand>
</feature>
<name>A0A9D9DYD6_9FIRM</name>
<keyword evidence="2 8" id="KW-0819">tRNA processing</keyword>
<evidence type="ECO:0000256" key="1">
    <source>
        <dbReference type="ARBA" id="ARBA00011738"/>
    </source>
</evidence>
<feature type="binding site" evidence="8">
    <location>
        <position position="66"/>
    </location>
    <ligand>
        <name>Zn(2+)</name>
        <dbReference type="ChEBI" id="CHEBI:29105"/>
        <label>2</label>
        <note>catalytic</note>
    </ligand>
</feature>
<feature type="active site" description="Proton acceptor" evidence="8">
    <location>
        <position position="65"/>
    </location>
</feature>
<dbReference type="NCBIfam" id="NF000801">
    <property type="entry name" value="PRK00055.1-3"/>
    <property type="match status" value="1"/>
</dbReference>
<keyword evidence="3 8" id="KW-0540">Nuclease</keyword>
<dbReference type="InterPro" id="IPR036866">
    <property type="entry name" value="RibonucZ/Hydroxyglut_hydro"/>
</dbReference>
<dbReference type="EMBL" id="JADIMX010000159">
    <property type="protein sequence ID" value="MBO8435282.1"/>
    <property type="molecule type" value="Genomic_DNA"/>
</dbReference>
<evidence type="ECO:0000256" key="2">
    <source>
        <dbReference type="ARBA" id="ARBA00022694"/>
    </source>
</evidence>
<feature type="binding site" evidence="8">
    <location>
        <position position="63"/>
    </location>
    <ligand>
        <name>Zn(2+)</name>
        <dbReference type="ChEBI" id="CHEBI:29105"/>
        <label>1</label>
        <note>catalytic</note>
    </ligand>
</feature>
<dbReference type="PANTHER" id="PTHR46018:SF2">
    <property type="entry name" value="ZINC PHOSPHODIESTERASE ELAC PROTEIN 1"/>
    <property type="match status" value="1"/>
</dbReference>
<evidence type="ECO:0000313" key="10">
    <source>
        <dbReference type="Proteomes" id="UP000823611"/>
    </source>
</evidence>
<proteinExistence type="inferred from homology"/>
<comment type="similarity">
    <text evidence="8">Belongs to the RNase Z family.</text>
</comment>
<comment type="subunit">
    <text evidence="1 8">Homodimer.</text>
</comment>
<evidence type="ECO:0000256" key="3">
    <source>
        <dbReference type="ARBA" id="ARBA00022722"/>
    </source>
</evidence>
<evidence type="ECO:0000256" key="4">
    <source>
        <dbReference type="ARBA" id="ARBA00022723"/>
    </source>
</evidence>
<comment type="caution">
    <text evidence="9">The sequence shown here is derived from an EMBL/GenBank/DDBJ whole genome shotgun (WGS) entry which is preliminary data.</text>
</comment>
<dbReference type="GO" id="GO:0042781">
    <property type="term" value="F:3'-tRNA processing endoribonuclease activity"/>
    <property type="evidence" value="ECO:0007669"/>
    <property type="project" value="UniProtKB-UniRule"/>
</dbReference>
<gene>
    <name evidence="8" type="primary">rnz</name>
    <name evidence="9" type="ORF">IAC55_08195</name>
</gene>
<feature type="binding site" evidence="8">
    <location>
        <position position="207"/>
    </location>
    <ligand>
        <name>Zn(2+)</name>
        <dbReference type="ChEBI" id="CHEBI:29105"/>
        <label>1</label>
        <note>catalytic</note>
    </ligand>
</feature>
<dbReference type="EC" id="3.1.26.11" evidence="8"/>
<dbReference type="Pfam" id="PF23023">
    <property type="entry name" value="Anti-Pycsar_Apyc1"/>
    <property type="match status" value="1"/>
</dbReference>
<evidence type="ECO:0000256" key="5">
    <source>
        <dbReference type="ARBA" id="ARBA00022759"/>
    </source>
</evidence>
<evidence type="ECO:0000313" key="9">
    <source>
        <dbReference type="EMBL" id="MBO8435282.1"/>
    </source>
</evidence>
<keyword evidence="4 8" id="KW-0479">Metal-binding</keyword>
<keyword evidence="6 8" id="KW-0378">Hydrolase</keyword>
<dbReference type="Gene3D" id="3.60.15.10">
    <property type="entry name" value="Ribonuclease Z/Hydroxyacylglutathione hydrolase-like"/>
    <property type="match status" value="1"/>
</dbReference>
<evidence type="ECO:0000256" key="7">
    <source>
        <dbReference type="ARBA" id="ARBA00022833"/>
    </source>
</evidence>
<comment type="cofactor">
    <cofactor evidence="8">
        <name>Zn(2+)</name>
        <dbReference type="ChEBI" id="CHEBI:29105"/>
    </cofactor>
    <text evidence="8">Binds 2 Zn(2+) ions.</text>
</comment>
<comment type="function">
    <text evidence="8">Zinc phosphodiesterase, which displays some tRNA 3'-processing endonuclease activity. Probably involved in tRNA maturation, by removing a 3'-trailer from precursor tRNA.</text>
</comment>
<dbReference type="Proteomes" id="UP000823611">
    <property type="component" value="Unassembled WGS sequence"/>
</dbReference>
<dbReference type="CDD" id="cd07717">
    <property type="entry name" value="RNaseZ_ZiPD-like_MBL-fold"/>
    <property type="match status" value="1"/>
</dbReference>